<dbReference type="RefSeq" id="WP_238278847.1">
    <property type="nucleotide sequence ID" value="NZ_BPQL01000044.1"/>
</dbReference>
<feature type="transmembrane region" description="Helical" evidence="1">
    <location>
        <begin position="35"/>
        <end position="59"/>
    </location>
</feature>
<keyword evidence="1" id="KW-0472">Membrane</keyword>
<evidence type="ECO:0000256" key="1">
    <source>
        <dbReference type="SAM" id="Phobius"/>
    </source>
</evidence>
<dbReference type="Proteomes" id="UP001549145">
    <property type="component" value="Unassembled WGS sequence"/>
</dbReference>
<accession>A0ABV2LA47</accession>
<keyword evidence="1" id="KW-0812">Transmembrane</keyword>
<keyword evidence="3" id="KW-1185">Reference proteome</keyword>
<comment type="caution">
    <text evidence="2">The sequence shown here is derived from an EMBL/GenBank/DDBJ whole genome shotgun (WGS) entry which is preliminary data.</text>
</comment>
<protein>
    <submittedName>
        <fullName evidence="2">Uncharacterized protein</fullName>
    </submittedName>
</protein>
<name>A0ABV2LA47_9HYPH</name>
<organism evidence="2 3">
    <name type="scientific">Methylobacterium goesingense</name>
    <dbReference type="NCBI Taxonomy" id="243690"/>
    <lineage>
        <taxon>Bacteria</taxon>
        <taxon>Pseudomonadati</taxon>
        <taxon>Pseudomonadota</taxon>
        <taxon>Alphaproteobacteria</taxon>
        <taxon>Hyphomicrobiales</taxon>
        <taxon>Methylobacteriaceae</taxon>
        <taxon>Methylobacterium</taxon>
    </lineage>
</organism>
<dbReference type="EMBL" id="JBEPMM010000009">
    <property type="protein sequence ID" value="MET3693600.1"/>
    <property type="molecule type" value="Genomic_DNA"/>
</dbReference>
<gene>
    <name evidence="2" type="ORF">ABID43_003151</name>
</gene>
<proteinExistence type="predicted"/>
<evidence type="ECO:0000313" key="3">
    <source>
        <dbReference type="Proteomes" id="UP001549145"/>
    </source>
</evidence>
<sequence length="73" mass="7693">MQAIPFNATMVLGLLVAFLIPTTSAATILSSDLAWYHGVGLFYAALGAAELIYLLLLALQGAWSVRALGKTIV</sequence>
<keyword evidence="1" id="KW-1133">Transmembrane helix</keyword>
<reference evidence="2 3" key="1">
    <citation type="submission" date="2024-06" db="EMBL/GenBank/DDBJ databases">
        <title>Genomic Encyclopedia of Type Strains, Phase IV (KMG-IV): sequencing the most valuable type-strain genomes for metagenomic binning, comparative biology and taxonomic classification.</title>
        <authorList>
            <person name="Goeker M."/>
        </authorList>
    </citation>
    <scope>NUCLEOTIDE SEQUENCE [LARGE SCALE GENOMIC DNA]</scope>
    <source>
        <strain evidence="2 3">DSM 21331</strain>
    </source>
</reference>
<evidence type="ECO:0000313" key="2">
    <source>
        <dbReference type="EMBL" id="MET3693600.1"/>
    </source>
</evidence>